<dbReference type="InterPro" id="IPR015422">
    <property type="entry name" value="PyrdxlP-dep_Trfase_small"/>
</dbReference>
<dbReference type="InterPro" id="IPR001917">
    <property type="entry name" value="Aminotrans_II_pyridoxalP_BS"/>
</dbReference>
<dbReference type="InterPro" id="IPR005861">
    <property type="entry name" value="HisP_aminotrans"/>
</dbReference>
<dbReference type="InterPro" id="IPR050106">
    <property type="entry name" value="HistidinolP_aminotransfase"/>
</dbReference>
<name>A0A1H0ACY4_ALLAB</name>
<reference evidence="8 9" key="1">
    <citation type="submission" date="2016-10" db="EMBL/GenBank/DDBJ databases">
        <authorList>
            <person name="de Groot N.N."/>
        </authorList>
    </citation>
    <scope>NUCLEOTIDE SEQUENCE [LARGE SCALE GENOMIC DNA]</scope>
    <source>
        <strain evidence="8 9">DSM 44149</strain>
    </source>
</reference>
<protein>
    <recommendedName>
        <fullName evidence="6">Aromatic amino acid aminotransferase</fullName>
        <shortName evidence="6">ArAT</shortName>
        <ecNumber evidence="6">2.6.1.57</ecNumber>
    </recommendedName>
</protein>
<dbReference type="RefSeq" id="WP_030428109.1">
    <property type="nucleotide sequence ID" value="NZ_JOEF01000003.1"/>
</dbReference>
<dbReference type="STRING" id="211114.SAMN04489726_6002"/>
<dbReference type="InterPro" id="IPR004839">
    <property type="entry name" value="Aminotransferase_I/II_large"/>
</dbReference>
<feature type="domain" description="Aminotransferase class I/classII large" evidence="7">
    <location>
        <begin position="25"/>
        <end position="341"/>
    </location>
</feature>
<dbReference type="PANTHER" id="PTHR43643">
    <property type="entry name" value="HISTIDINOL-PHOSPHATE AMINOTRANSFERASE 2"/>
    <property type="match status" value="1"/>
</dbReference>
<dbReference type="GO" id="GO:0004400">
    <property type="term" value="F:histidinol-phosphate transaminase activity"/>
    <property type="evidence" value="ECO:0007669"/>
    <property type="project" value="InterPro"/>
</dbReference>
<dbReference type="SUPFAM" id="SSF53383">
    <property type="entry name" value="PLP-dependent transferases"/>
    <property type="match status" value="1"/>
</dbReference>
<dbReference type="Gene3D" id="3.90.1150.10">
    <property type="entry name" value="Aspartate Aminotransferase, domain 1"/>
    <property type="match status" value="1"/>
</dbReference>
<dbReference type="AlphaFoldDB" id="A0A1H0ACY4"/>
<comment type="catalytic activity">
    <reaction evidence="6">
        <text>an aromatic L-alpha-amino acid + 2-oxoglutarate = an aromatic oxo-acid + L-glutamate</text>
        <dbReference type="Rhea" id="RHEA:17533"/>
        <dbReference type="ChEBI" id="CHEBI:16810"/>
        <dbReference type="ChEBI" id="CHEBI:29985"/>
        <dbReference type="ChEBI" id="CHEBI:73309"/>
        <dbReference type="ChEBI" id="CHEBI:84824"/>
        <dbReference type="EC" id="2.6.1.57"/>
    </reaction>
</comment>
<dbReference type="GO" id="GO:0030170">
    <property type="term" value="F:pyridoxal phosphate binding"/>
    <property type="evidence" value="ECO:0007669"/>
    <property type="project" value="UniProtKB-UniRule"/>
</dbReference>
<gene>
    <name evidence="6" type="primary">pat</name>
    <name evidence="8" type="ORF">SAMN04489726_6002</name>
</gene>
<dbReference type="GO" id="GO:0000105">
    <property type="term" value="P:L-histidine biosynthetic process"/>
    <property type="evidence" value="ECO:0007669"/>
    <property type="project" value="InterPro"/>
</dbReference>
<dbReference type="Proteomes" id="UP000183376">
    <property type="component" value="Chromosome I"/>
</dbReference>
<dbReference type="EMBL" id="LT629701">
    <property type="protein sequence ID" value="SDN31325.1"/>
    <property type="molecule type" value="Genomic_DNA"/>
</dbReference>
<dbReference type="Pfam" id="PF00155">
    <property type="entry name" value="Aminotran_1_2"/>
    <property type="match status" value="1"/>
</dbReference>
<proteinExistence type="inferred from homology"/>
<comment type="subunit">
    <text evidence="2 6">Homodimer.</text>
</comment>
<evidence type="ECO:0000256" key="5">
    <source>
        <dbReference type="ARBA" id="ARBA00022898"/>
    </source>
</evidence>
<evidence type="ECO:0000256" key="6">
    <source>
        <dbReference type="HAMAP-Rule" id="MF_01513"/>
    </source>
</evidence>
<sequence>MTVRTRPDLETLPGYQPGRTIPGAIKLASNEVSLGPLPSVRGVIAEAAAGVNRYPDMGVTALVDRLSAKFSIEPGRLAVGCGSVALCQQLVQAMCGPGEGVLFPWRSFEAYPIVTQIGAARAIRVPLTGAHALDLDAMLAAITEDTRLIFVCTPNNPTGTTLRRAELERFLDAVPKGPLVVLDEAYKEFITDPDVPDGIELARDRDNVAVLRTFSKAYGLAGLRVGYCYAPEEVAEAIRKVCVPFSVNMIAQAAAIASLDAEDELMERCRMISGERDRVRGELLSMGYDVPETQANFVWLPLAERGAAFNAHCLEQKLVVRQFPEGVRVTISTPEENDLFLAAARSFSAG</sequence>
<dbReference type="NCBIfam" id="TIGR01141">
    <property type="entry name" value="hisC"/>
    <property type="match status" value="1"/>
</dbReference>
<comment type="function">
    <text evidence="6">Aminotransferase that catalyzes the conversion of aromatic amino acids and 2-oxoglutarate into corresponding aromatic oxo acids and L-glutamate.</text>
</comment>
<dbReference type="OrthoDB" id="9809616at2"/>
<dbReference type="InterPro" id="IPR024892">
    <property type="entry name" value="ArAT"/>
</dbReference>
<keyword evidence="3 6" id="KW-0032">Aminotransferase</keyword>
<organism evidence="8 9">
    <name type="scientific">Allokutzneria albata</name>
    <name type="common">Kibdelosporangium albatum</name>
    <dbReference type="NCBI Taxonomy" id="211114"/>
    <lineage>
        <taxon>Bacteria</taxon>
        <taxon>Bacillati</taxon>
        <taxon>Actinomycetota</taxon>
        <taxon>Actinomycetes</taxon>
        <taxon>Pseudonocardiales</taxon>
        <taxon>Pseudonocardiaceae</taxon>
        <taxon>Allokutzneria</taxon>
    </lineage>
</organism>
<feature type="modified residue" description="N6-(pyridoxal phosphate)lysine" evidence="6">
    <location>
        <position position="216"/>
    </location>
</feature>
<dbReference type="eggNOG" id="COG0079">
    <property type="taxonomic scope" value="Bacteria"/>
</dbReference>
<dbReference type="GO" id="GO:0008793">
    <property type="term" value="F:aromatic-amino-acid transaminase activity"/>
    <property type="evidence" value="ECO:0007669"/>
    <property type="project" value="UniProtKB-UniRule"/>
</dbReference>
<dbReference type="CDD" id="cd00609">
    <property type="entry name" value="AAT_like"/>
    <property type="match status" value="1"/>
</dbReference>
<accession>A0A1H0ACY4</accession>
<evidence type="ECO:0000256" key="3">
    <source>
        <dbReference type="ARBA" id="ARBA00022576"/>
    </source>
</evidence>
<keyword evidence="5 6" id="KW-0663">Pyridoxal phosphate</keyword>
<dbReference type="Gene3D" id="3.40.640.10">
    <property type="entry name" value="Type I PLP-dependent aspartate aminotransferase-like (Major domain)"/>
    <property type="match status" value="1"/>
</dbReference>
<evidence type="ECO:0000259" key="7">
    <source>
        <dbReference type="Pfam" id="PF00155"/>
    </source>
</evidence>
<evidence type="ECO:0000256" key="4">
    <source>
        <dbReference type="ARBA" id="ARBA00022679"/>
    </source>
</evidence>
<evidence type="ECO:0000256" key="2">
    <source>
        <dbReference type="ARBA" id="ARBA00011738"/>
    </source>
</evidence>
<dbReference type="HAMAP" id="MF_01513">
    <property type="entry name" value="Phe_aminotrans_2"/>
    <property type="match status" value="1"/>
</dbReference>
<dbReference type="InterPro" id="IPR015421">
    <property type="entry name" value="PyrdxlP-dep_Trfase_major"/>
</dbReference>
<keyword evidence="4 6" id="KW-0808">Transferase</keyword>
<evidence type="ECO:0000256" key="1">
    <source>
        <dbReference type="ARBA" id="ARBA00001933"/>
    </source>
</evidence>
<comment type="similarity">
    <text evidence="6">Belongs to the class-II pyridoxal-phosphate-dependent aminotransferase family.</text>
</comment>
<dbReference type="NCBIfam" id="NF002878">
    <property type="entry name" value="PRK03321.1"/>
    <property type="match status" value="1"/>
</dbReference>
<keyword evidence="9" id="KW-1185">Reference proteome</keyword>
<evidence type="ECO:0000313" key="9">
    <source>
        <dbReference type="Proteomes" id="UP000183376"/>
    </source>
</evidence>
<dbReference type="PANTHER" id="PTHR43643:SF3">
    <property type="entry name" value="HISTIDINOL-PHOSPHATE AMINOTRANSFERASE"/>
    <property type="match status" value="1"/>
</dbReference>
<comment type="cofactor">
    <cofactor evidence="1 6">
        <name>pyridoxal 5'-phosphate</name>
        <dbReference type="ChEBI" id="CHEBI:597326"/>
    </cofactor>
</comment>
<evidence type="ECO:0000313" key="8">
    <source>
        <dbReference type="EMBL" id="SDN31325.1"/>
    </source>
</evidence>
<dbReference type="EC" id="2.6.1.57" evidence="6"/>
<dbReference type="PROSITE" id="PS00599">
    <property type="entry name" value="AA_TRANSFER_CLASS_2"/>
    <property type="match status" value="1"/>
</dbReference>
<dbReference type="HAMAP" id="MF_01023">
    <property type="entry name" value="HisC_aminotrans_2"/>
    <property type="match status" value="1"/>
</dbReference>
<dbReference type="InterPro" id="IPR015424">
    <property type="entry name" value="PyrdxlP-dep_Trfase"/>
</dbReference>